<dbReference type="AlphaFoldDB" id="G0UQF6"/>
<dbReference type="PANTHER" id="PTHR46103:SF1">
    <property type="entry name" value="RRNA METHYLTRANSFERASE 1, MITOCHONDRIAL"/>
    <property type="match status" value="1"/>
</dbReference>
<keyword evidence="1" id="KW-0489">Methyltransferase</keyword>
<dbReference type="GO" id="GO:0016435">
    <property type="term" value="F:rRNA (guanine) methyltransferase activity"/>
    <property type="evidence" value="ECO:0007669"/>
    <property type="project" value="TreeGrafter"/>
</dbReference>
<evidence type="ECO:0000259" key="3">
    <source>
        <dbReference type="Pfam" id="PF00588"/>
    </source>
</evidence>
<dbReference type="InterPro" id="IPR029026">
    <property type="entry name" value="tRNA_m1G_MTases_N"/>
</dbReference>
<proteinExistence type="predicted"/>
<reference evidence="4" key="1">
    <citation type="journal article" date="2012" name="Proc. Natl. Acad. Sci. U.S.A.">
        <title>Antigenic diversity is generated by distinct evolutionary mechanisms in African trypanosome species.</title>
        <authorList>
            <person name="Jackson A.P."/>
            <person name="Berry A."/>
            <person name="Aslett M."/>
            <person name="Allison H.C."/>
            <person name="Burton P."/>
            <person name="Vavrova-Anderson J."/>
            <person name="Brown R."/>
            <person name="Browne H."/>
            <person name="Corton N."/>
            <person name="Hauser H."/>
            <person name="Gamble J."/>
            <person name="Gilderthorp R."/>
            <person name="Marcello L."/>
            <person name="McQuillan J."/>
            <person name="Otto T.D."/>
            <person name="Quail M.A."/>
            <person name="Sanders M.J."/>
            <person name="van Tonder A."/>
            <person name="Ginger M.L."/>
            <person name="Field M.C."/>
            <person name="Barry J.D."/>
            <person name="Hertz-Fowler C."/>
            <person name="Berriman M."/>
        </authorList>
    </citation>
    <scope>NUCLEOTIDE SEQUENCE</scope>
    <source>
        <strain evidence="4">IL3000</strain>
    </source>
</reference>
<name>G0UQF6_TRYCI</name>
<dbReference type="InterPro" id="IPR047182">
    <property type="entry name" value="MRM1"/>
</dbReference>
<accession>G0UQF6</accession>
<dbReference type="EMBL" id="HE575320">
    <property type="protein sequence ID" value="CCC91617.1"/>
    <property type="molecule type" value="Genomic_DNA"/>
</dbReference>
<evidence type="ECO:0000256" key="1">
    <source>
        <dbReference type="ARBA" id="ARBA00022603"/>
    </source>
</evidence>
<organism evidence="4">
    <name type="scientific">Trypanosoma congolense (strain IL3000)</name>
    <dbReference type="NCBI Taxonomy" id="1068625"/>
    <lineage>
        <taxon>Eukaryota</taxon>
        <taxon>Discoba</taxon>
        <taxon>Euglenozoa</taxon>
        <taxon>Kinetoplastea</taxon>
        <taxon>Metakinetoplastina</taxon>
        <taxon>Trypanosomatida</taxon>
        <taxon>Trypanosomatidae</taxon>
        <taxon>Trypanosoma</taxon>
        <taxon>Nannomonas</taxon>
    </lineage>
</organism>
<protein>
    <recommendedName>
        <fullName evidence="3">tRNA/rRNA methyltransferase SpoU type domain-containing protein</fullName>
    </recommendedName>
</protein>
<gene>
    <name evidence="4" type="ORF">TCIL3000_7_4310</name>
</gene>
<dbReference type="InterPro" id="IPR029028">
    <property type="entry name" value="Alpha/beta_knot_MTases"/>
</dbReference>
<dbReference type="PANTHER" id="PTHR46103">
    <property type="entry name" value="RRNA METHYLTRANSFERASE 1, MITOCHONDRIAL"/>
    <property type="match status" value="1"/>
</dbReference>
<dbReference type="Pfam" id="PF00588">
    <property type="entry name" value="SpoU_methylase"/>
    <property type="match status" value="1"/>
</dbReference>
<dbReference type="GO" id="GO:0003723">
    <property type="term" value="F:RNA binding"/>
    <property type="evidence" value="ECO:0007669"/>
    <property type="project" value="InterPro"/>
</dbReference>
<evidence type="ECO:0000313" key="4">
    <source>
        <dbReference type="EMBL" id="CCC91617.1"/>
    </source>
</evidence>
<keyword evidence="2" id="KW-0808">Transferase</keyword>
<evidence type="ECO:0000256" key="2">
    <source>
        <dbReference type="ARBA" id="ARBA00022679"/>
    </source>
</evidence>
<dbReference type="Gene3D" id="3.40.1280.10">
    <property type="match status" value="1"/>
</dbReference>
<sequence>MLQWGHPLCAVNKAVGRRWSPIPKPPPPNVDRLCGTHSVLNSLRVFYSNPRKWHPHRRQLHCLYLRDFRVEAGDDAARDAEEEVDVALGAFIPSQYTNTRKIVRLARALDVPINLVKRRELVLLCGERRNQNVVLEVASFLPKDAVACPWAYDREKWLEDKEDGASCGLVADDVIFLDHVMDPANVGAIMRTAFFMGLRRVVLGSDSAACTAAVCRASAGFLEYMSVYRSAVPTVTFIENTIAQHEARHDGYGLEIYATSTLPPHGTSERKEIRHSAPEGMSVAAPRRRLLILGNEGAGLPREVTRLCTHAVHVPLVAEAHSPAARLGFLGEAKPCRRVRKGESSSPGGSVDEIALLRREEVSLNVSAASALILSALRMSGRAVDVHSLHQINDARSV</sequence>
<feature type="domain" description="tRNA/rRNA methyltransferase SpoU type" evidence="3">
    <location>
        <begin position="174"/>
        <end position="322"/>
    </location>
</feature>
<dbReference type="VEuPathDB" id="TriTrypDB:TcIL3000_7_4310"/>
<dbReference type="InterPro" id="IPR001537">
    <property type="entry name" value="SpoU_MeTrfase"/>
</dbReference>
<dbReference type="SUPFAM" id="SSF75217">
    <property type="entry name" value="alpha/beta knot"/>
    <property type="match status" value="1"/>
</dbReference>